<dbReference type="InterPro" id="IPR037171">
    <property type="entry name" value="NagB/RpiA_transferase-like"/>
</dbReference>
<comment type="similarity">
    <text evidence="1 5">Belongs to the 5-formyltetrahydrofolate cyclo-ligase family.</text>
</comment>
<reference evidence="6 7" key="1">
    <citation type="submission" date="2017-05" db="EMBL/GenBank/DDBJ databases">
        <title>Lactobacillus nurukis nov., sp. nov., isolated from nuruk.</title>
        <authorList>
            <person name="Kim S.-J."/>
        </authorList>
    </citation>
    <scope>NUCLEOTIDE SEQUENCE [LARGE SCALE GENOMIC DNA]</scope>
    <source>
        <strain evidence="6 7">SYF10-1a</strain>
    </source>
</reference>
<evidence type="ECO:0000256" key="4">
    <source>
        <dbReference type="PIRSR" id="PIRSR006806-1"/>
    </source>
</evidence>
<dbReference type="Pfam" id="PF01812">
    <property type="entry name" value="5-FTHF_cyc-lig"/>
    <property type="match status" value="1"/>
</dbReference>
<dbReference type="Proteomes" id="UP000235649">
    <property type="component" value="Unassembled WGS sequence"/>
</dbReference>
<name>A0A2N7AX63_9LACO</name>
<keyword evidence="3 4" id="KW-0067">ATP-binding</keyword>
<keyword evidence="6" id="KW-0436">Ligase</keyword>
<sequence length="193" mass="22412">MDKVSFRKKQIDLVSAFMKSDKAQKEINSLYFQLFNNIDFQNAPSIGITLSINDEIPTFPIINQCWEMGKEVYIPKTFQDYSMTFIKYTKETELVENSFGAKEPKDYENNIMDPPDLMIVPGLAYSKDNYRLGFGTGYYDRYLAKYPTKTISLALSRQYYEQTPWPIYVLDKSIDKIIVSEDESNATDNKSTE</sequence>
<dbReference type="GO" id="GO:0030272">
    <property type="term" value="F:5-formyltetrahydrofolate cyclo-ligase activity"/>
    <property type="evidence" value="ECO:0007669"/>
    <property type="project" value="UniProtKB-EC"/>
</dbReference>
<dbReference type="Gene3D" id="3.40.50.10420">
    <property type="entry name" value="NagB/RpiA/CoA transferase-like"/>
    <property type="match status" value="1"/>
</dbReference>
<dbReference type="InterPro" id="IPR002698">
    <property type="entry name" value="FTHF_cligase"/>
</dbReference>
<evidence type="ECO:0000256" key="1">
    <source>
        <dbReference type="ARBA" id="ARBA00010638"/>
    </source>
</evidence>
<feature type="binding site" evidence="4">
    <location>
        <begin position="131"/>
        <end position="139"/>
    </location>
    <ligand>
        <name>ATP</name>
        <dbReference type="ChEBI" id="CHEBI:30616"/>
    </ligand>
</feature>
<evidence type="ECO:0000313" key="6">
    <source>
        <dbReference type="EMBL" id="PMD73413.1"/>
    </source>
</evidence>
<dbReference type="AlphaFoldDB" id="A0A2N7AX63"/>
<organism evidence="6 7">
    <name type="scientific">Companilactobacillus nuruki</name>
    <dbReference type="NCBI Taxonomy" id="1993540"/>
    <lineage>
        <taxon>Bacteria</taxon>
        <taxon>Bacillati</taxon>
        <taxon>Bacillota</taxon>
        <taxon>Bacilli</taxon>
        <taxon>Lactobacillales</taxon>
        <taxon>Lactobacillaceae</taxon>
        <taxon>Companilactobacillus</taxon>
    </lineage>
</organism>
<gene>
    <name evidence="6" type="ORF">CBP76_01145</name>
</gene>
<dbReference type="PIRSF" id="PIRSF006806">
    <property type="entry name" value="FTHF_cligase"/>
    <property type="match status" value="1"/>
</dbReference>
<dbReference type="RefSeq" id="WP_102195095.1">
    <property type="nucleotide sequence ID" value="NZ_NIPR01000003.1"/>
</dbReference>
<comment type="catalytic activity">
    <reaction evidence="5">
        <text>(6S)-5-formyl-5,6,7,8-tetrahydrofolate + ATP = (6R)-5,10-methenyltetrahydrofolate + ADP + phosphate</text>
        <dbReference type="Rhea" id="RHEA:10488"/>
        <dbReference type="ChEBI" id="CHEBI:30616"/>
        <dbReference type="ChEBI" id="CHEBI:43474"/>
        <dbReference type="ChEBI" id="CHEBI:57455"/>
        <dbReference type="ChEBI" id="CHEBI:57457"/>
        <dbReference type="ChEBI" id="CHEBI:456216"/>
        <dbReference type="EC" id="6.3.3.2"/>
    </reaction>
</comment>
<feature type="binding site" evidence="4">
    <location>
        <begin position="3"/>
        <end position="7"/>
    </location>
    <ligand>
        <name>ATP</name>
        <dbReference type="ChEBI" id="CHEBI:30616"/>
    </ligand>
</feature>
<feature type="binding site" evidence="4">
    <location>
        <position position="55"/>
    </location>
    <ligand>
        <name>substrate</name>
    </ligand>
</feature>
<keyword evidence="5" id="KW-0460">Magnesium</keyword>
<evidence type="ECO:0000256" key="3">
    <source>
        <dbReference type="ARBA" id="ARBA00022840"/>
    </source>
</evidence>
<dbReference type="EC" id="6.3.3.2" evidence="5"/>
<evidence type="ECO:0000313" key="7">
    <source>
        <dbReference type="Proteomes" id="UP000235649"/>
    </source>
</evidence>
<dbReference type="InterPro" id="IPR024185">
    <property type="entry name" value="FTHF_cligase-like_sf"/>
</dbReference>
<accession>A0A2N7AX63</accession>
<keyword evidence="7" id="KW-1185">Reference proteome</keyword>
<comment type="cofactor">
    <cofactor evidence="5">
        <name>Mg(2+)</name>
        <dbReference type="ChEBI" id="CHEBI:18420"/>
    </cofactor>
</comment>
<proteinExistence type="inferred from homology"/>
<dbReference type="GO" id="GO:0009396">
    <property type="term" value="P:folic acid-containing compound biosynthetic process"/>
    <property type="evidence" value="ECO:0007669"/>
    <property type="project" value="TreeGrafter"/>
</dbReference>
<dbReference type="PANTHER" id="PTHR23407:SF1">
    <property type="entry name" value="5-FORMYLTETRAHYDROFOLATE CYCLO-LIGASE"/>
    <property type="match status" value="1"/>
</dbReference>
<protein>
    <recommendedName>
        <fullName evidence="5">5-formyltetrahydrofolate cyclo-ligase</fullName>
        <ecNumber evidence="5">6.3.3.2</ecNumber>
    </recommendedName>
</protein>
<dbReference type="EMBL" id="NIPR01000003">
    <property type="protein sequence ID" value="PMD73413.1"/>
    <property type="molecule type" value="Genomic_DNA"/>
</dbReference>
<dbReference type="SUPFAM" id="SSF100950">
    <property type="entry name" value="NagB/RpiA/CoA transferase-like"/>
    <property type="match status" value="1"/>
</dbReference>
<feature type="binding site" evidence="4">
    <location>
        <position position="50"/>
    </location>
    <ligand>
        <name>substrate</name>
    </ligand>
</feature>
<evidence type="ECO:0000256" key="5">
    <source>
        <dbReference type="RuleBase" id="RU361279"/>
    </source>
</evidence>
<comment type="caution">
    <text evidence="6">The sequence shown here is derived from an EMBL/GenBank/DDBJ whole genome shotgun (WGS) entry which is preliminary data.</text>
</comment>
<keyword evidence="5" id="KW-0479">Metal-binding</keyword>
<evidence type="ECO:0000256" key="2">
    <source>
        <dbReference type="ARBA" id="ARBA00022741"/>
    </source>
</evidence>
<dbReference type="NCBIfam" id="TIGR02727">
    <property type="entry name" value="MTHFS_bact"/>
    <property type="match status" value="1"/>
</dbReference>
<dbReference type="GO" id="GO:0005524">
    <property type="term" value="F:ATP binding"/>
    <property type="evidence" value="ECO:0007669"/>
    <property type="project" value="UniProtKB-KW"/>
</dbReference>
<dbReference type="GO" id="GO:0046872">
    <property type="term" value="F:metal ion binding"/>
    <property type="evidence" value="ECO:0007669"/>
    <property type="project" value="UniProtKB-KW"/>
</dbReference>
<dbReference type="PANTHER" id="PTHR23407">
    <property type="entry name" value="ATPASE INHIBITOR/5-FORMYLTETRAHYDROFOLATE CYCLO-LIGASE"/>
    <property type="match status" value="1"/>
</dbReference>
<dbReference type="OrthoDB" id="9801938at2"/>
<keyword evidence="2 4" id="KW-0547">Nucleotide-binding</keyword>
<dbReference type="GO" id="GO:0035999">
    <property type="term" value="P:tetrahydrofolate interconversion"/>
    <property type="evidence" value="ECO:0007669"/>
    <property type="project" value="TreeGrafter"/>
</dbReference>